<dbReference type="AlphaFoldDB" id="A0AAU9LTD5"/>
<evidence type="ECO:0000259" key="2">
    <source>
        <dbReference type="PROSITE" id="PS50142"/>
    </source>
</evidence>
<keyword evidence="4" id="KW-1185">Reference proteome</keyword>
<accession>A0AAU9LTD5</accession>
<keyword evidence="1" id="KW-0732">Signal</keyword>
<dbReference type="PANTHER" id="PTHR47076:SF1">
    <property type="entry name" value="NHL DOMAIN PROTEIN"/>
    <property type="match status" value="1"/>
</dbReference>
<feature type="chain" id="PRO_5043392612" description="RNase III domain-containing protein" evidence="1">
    <location>
        <begin position="25"/>
        <end position="383"/>
    </location>
</feature>
<dbReference type="GO" id="GO:0004525">
    <property type="term" value="F:ribonuclease III activity"/>
    <property type="evidence" value="ECO:0007669"/>
    <property type="project" value="InterPro"/>
</dbReference>
<dbReference type="InterPro" id="IPR036389">
    <property type="entry name" value="RNase_III_sf"/>
</dbReference>
<dbReference type="SUPFAM" id="SSF69065">
    <property type="entry name" value="RNase III domain-like"/>
    <property type="match status" value="1"/>
</dbReference>
<dbReference type="Proteomes" id="UP001157418">
    <property type="component" value="Unassembled WGS sequence"/>
</dbReference>
<dbReference type="Gene3D" id="1.10.1520.10">
    <property type="entry name" value="Ribonuclease III domain"/>
    <property type="match status" value="1"/>
</dbReference>
<dbReference type="EMBL" id="CAKMRJ010000224">
    <property type="protein sequence ID" value="CAH1419198.1"/>
    <property type="molecule type" value="Genomic_DNA"/>
</dbReference>
<dbReference type="InterPro" id="IPR000999">
    <property type="entry name" value="RNase_III_dom"/>
</dbReference>
<evidence type="ECO:0000313" key="3">
    <source>
        <dbReference type="EMBL" id="CAH1419198.1"/>
    </source>
</evidence>
<protein>
    <recommendedName>
        <fullName evidence="2">RNase III domain-containing protein</fullName>
    </recommendedName>
</protein>
<comment type="caution">
    <text evidence="3">The sequence shown here is derived from an EMBL/GenBank/DDBJ whole genome shotgun (WGS) entry which is preliminary data.</text>
</comment>
<feature type="signal peptide" evidence="1">
    <location>
        <begin position="1"/>
        <end position="24"/>
    </location>
</feature>
<dbReference type="PANTHER" id="PTHR47076">
    <property type="entry name" value="NHL DOMAIN PROTEIN"/>
    <property type="match status" value="1"/>
</dbReference>
<dbReference type="SMART" id="SM00535">
    <property type="entry name" value="RIBOc"/>
    <property type="match status" value="1"/>
</dbReference>
<evidence type="ECO:0000256" key="1">
    <source>
        <dbReference type="SAM" id="SignalP"/>
    </source>
</evidence>
<gene>
    <name evidence="3" type="ORF">LVIROSA_LOCUS6750</name>
</gene>
<name>A0AAU9LTD5_9ASTR</name>
<dbReference type="GO" id="GO:0006396">
    <property type="term" value="P:RNA processing"/>
    <property type="evidence" value="ECO:0007669"/>
    <property type="project" value="InterPro"/>
</dbReference>
<feature type="domain" description="RNase III" evidence="2">
    <location>
        <begin position="43"/>
        <end position="162"/>
    </location>
</feature>
<dbReference type="Pfam" id="PF14622">
    <property type="entry name" value="Ribonucleas_3_3"/>
    <property type="match status" value="1"/>
</dbReference>
<sequence>MHLLPVLPVIFIAAVFCSPMPVHCTPVSARSQSLRSSSFSVALETLQKHLNYDFQNIGLLRRAMTHSSYSEENNKALSILGERIIETTASLRLLTKDVDISSKDLNNRVSEISKVETSCAVDGMRLGLQNVVRVSSNTNSSTSSVVCGAFRAIFGAVALDTGKSDDAGDVFWVVHGGAGSALSINRLKGKGGITFAIAFVWDLWRWAFSHHAHKKRGFTFQNTQNLTHPPSCVSMATEFSPRDTTESNHDLPSPSEFLYSSRRCCFCIPYKWQKVRSSSPEYNSERSLWSRGIDALMKIREWSEIVAGPRWKTFIRRFNRNKSFGRQSPKFQYDPLDYALNFDEGALDNGDSEMENEYMVRNFSSSTCGWGLFVNIINARRGQ</sequence>
<reference evidence="3 4" key="1">
    <citation type="submission" date="2022-01" db="EMBL/GenBank/DDBJ databases">
        <authorList>
            <person name="Xiong W."/>
            <person name="Schranz E."/>
        </authorList>
    </citation>
    <scope>NUCLEOTIDE SEQUENCE [LARGE SCALE GENOMIC DNA]</scope>
</reference>
<evidence type="ECO:0000313" key="4">
    <source>
        <dbReference type="Proteomes" id="UP001157418"/>
    </source>
</evidence>
<proteinExistence type="predicted"/>
<dbReference type="FunFam" id="1.10.1520.10:FF:000020">
    <property type="entry name" value="Protein NUCLEAR FUSION DEFECTIVE 2"/>
    <property type="match status" value="1"/>
</dbReference>
<dbReference type="PROSITE" id="PS50142">
    <property type="entry name" value="RNASE_3_2"/>
    <property type="match status" value="1"/>
</dbReference>
<organism evidence="3 4">
    <name type="scientific">Lactuca virosa</name>
    <dbReference type="NCBI Taxonomy" id="75947"/>
    <lineage>
        <taxon>Eukaryota</taxon>
        <taxon>Viridiplantae</taxon>
        <taxon>Streptophyta</taxon>
        <taxon>Embryophyta</taxon>
        <taxon>Tracheophyta</taxon>
        <taxon>Spermatophyta</taxon>
        <taxon>Magnoliopsida</taxon>
        <taxon>eudicotyledons</taxon>
        <taxon>Gunneridae</taxon>
        <taxon>Pentapetalae</taxon>
        <taxon>asterids</taxon>
        <taxon>campanulids</taxon>
        <taxon>Asterales</taxon>
        <taxon>Asteraceae</taxon>
        <taxon>Cichorioideae</taxon>
        <taxon>Cichorieae</taxon>
        <taxon>Lactucinae</taxon>
        <taxon>Lactuca</taxon>
    </lineage>
</organism>